<dbReference type="OrthoDB" id="1447590at2"/>
<comment type="caution">
    <text evidence="1">The sequence shown here is derived from an EMBL/GenBank/DDBJ whole genome shotgun (WGS) entry which is preliminary data.</text>
</comment>
<dbReference type="AlphaFoldDB" id="A0A5D0R462"/>
<evidence type="ECO:0000313" key="2">
    <source>
        <dbReference type="Proteomes" id="UP000324358"/>
    </source>
</evidence>
<protein>
    <submittedName>
        <fullName evidence="1">Uncharacterized protein</fullName>
    </submittedName>
</protein>
<proteinExistence type="predicted"/>
<keyword evidence="2" id="KW-1185">Reference proteome</keyword>
<name>A0A5D0R462_9FLAO</name>
<dbReference type="Proteomes" id="UP000324358">
    <property type="component" value="Unassembled WGS sequence"/>
</dbReference>
<evidence type="ECO:0000313" key="1">
    <source>
        <dbReference type="EMBL" id="TYB75656.1"/>
    </source>
</evidence>
<sequence>MLNHKIFTFFVLSLISLNSFGQDVKCNDLIDYVVKKGTYKNSVFPIQLISSDWLNKVEAYSIENKVIVIAEIKNDELFSTNKKYIFCGIPTENWNAFYVGLNDLDKSFGERFHKYIFDYKCDCE</sequence>
<dbReference type="EMBL" id="VSKL01000001">
    <property type="protein sequence ID" value="TYB75656.1"/>
    <property type="molecule type" value="Genomic_DNA"/>
</dbReference>
<dbReference type="RefSeq" id="WP_148367296.1">
    <property type="nucleotide sequence ID" value="NZ_VSKL01000001.1"/>
</dbReference>
<organism evidence="1 2">
    <name type="scientific">Bizionia algoritergicola</name>
    <dbReference type="NCBI Taxonomy" id="291187"/>
    <lineage>
        <taxon>Bacteria</taxon>
        <taxon>Pseudomonadati</taxon>
        <taxon>Bacteroidota</taxon>
        <taxon>Flavobacteriia</taxon>
        <taxon>Flavobacteriales</taxon>
        <taxon>Flavobacteriaceae</taxon>
        <taxon>Bizionia</taxon>
    </lineage>
</organism>
<gene>
    <name evidence="1" type="ORF">ES675_05925</name>
</gene>
<accession>A0A5D0R462</accession>
<reference evidence="1 2" key="1">
    <citation type="submission" date="2019-08" db="EMBL/GenBank/DDBJ databases">
        <title>Genomes of Antarctic Bizionia species.</title>
        <authorList>
            <person name="Bowman J.P."/>
        </authorList>
    </citation>
    <scope>NUCLEOTIDE SEQUENCE [LARGE SCALE GENOMIC DNA]</scope>
    <source>
        <strain evidence="1 2">APA-1</strain>
    </source>
</reference>